<feature type="compositionally biased region" description="Polar residues" evidence="12">
    <location>
        <begin position="290"/>
        <end position="299"/>
    </location>
</feature>
<dbReference type="Pfam" id="PF08797">
    <property type="entry name" value="HIRAN"/>
    <property type="match status" value="1"/>
</dbReference>
<comment type="subcellular location">
    <subcellularLocation>
        <location evidence="1">Nucleus</location>
    </subcellularLocation>
</comment>
<dbReference type="Pfam" id="PF00271">
    <property type="entry name" value="Helicase_C"/>
    <property type="match status" value="1"/>
</dbReference>
<evidence type="ECO:0000256" key="8">
    <source>
        <dbReference type="ARBA" id="ARBA00022833"/>
    </source>
</evidence>
<evidence type="ECO:0000256" key="5">
    <source>
        <dbReference type="ARBA" id="ARBA00022771"/>
    </source>
</evidence>
<evidence type="ECO:0000256" key="4">
    <source>
        <dbReference type="ARBA" id="ARBA00022741"/>
    </source>
</evidence>
<protein>
    <submittedName>
        <fullName evidence="16">Uncharacterized protein</fullName>
    </submittedName>
</protein>
<evidence type="ECO:0000256" key="12">
    <source>
        <dbReference type="SAM" id="MobiDB-lite"/>
    </source>
</evidence>
<dbReference type="CDD" id="cd18793">
    <property type="entry name" value="SF2_C_SNF"/>
    <property type="match status" value="1"/>
</dbReference>
<dbReference type="Gene3D" id="3.40.50.300">
    <property type="entry name" value="P-loop containing nucleotide triphosphate hydrolases"/>
    <property type="match status" value="1"/>
</dbReference>
<feature type="domain" description="RING-type" evidence="13">
    <location>
        <begin position="752"/>
        <end position="792"/>
    </location>
</feature>
<evidence type="ECO:0000313" key="17">
    <source>
        <dbReference type="Proteomes" id="UP000026961"/>
    </source>
</evidence>
<dbReference type="GO" id="GO:0005634">
    <property type="term" value="C:nucleus"/>
    <property type="evidence" value="ECO:0007669"/>
    <property type="project" value="UniProtKB-SubCell"/>
</dbReference>
<dbReference type="GO" id="GO:0036297">
    <property type="term" value="P:interstrand cross-link repair"/>
    <property type="evidence" value="ECO:0007669"/>
    <property type="project" value="EnsemblPlants"/>
</dbReference>
<dbReference type="Gene3D" id="3.30.40.10">
    <property type="entry name" value="Zinc/RING finger domain, C3HC4 (zinc finger)"/>
    <property type="match status" value="1"/>
</dbReference>
<dbReference type="GO" id="GO:0008094">
    <property type="term" value="F:ATP-dependent activity, acting on DNA"/>
    <property type="evidence" value="ECO:0007669"/>
    <property type="project" value="TreeGrafter"/>
</dbReference>
<dbReference type="EnsemblPlants" id="OGLUM02G19060.1">
    <property type="protein sequence ID" value="OGLUM02G19060.1"/>
    <property type="gene ID" value="OGLUM02G19060"/>
</dbReference>
<dbReference type="InterPro" id="IPR000330">
    <property type="entry name" value="SNF2_N"/>
</dbReference>
<feature type="compositionally biased region" description="Low complexity" evidence="12">
    <location>
        <begin position="84"/>
        <end position="95"/>
    </location>
</feature>
<proteinExistence type="inferred from homology"/>
<dbReference type="InterPro" id="IPR014001">
    <property type="entry name" value="Helicase_ATP-bd"/>
</dbReference>
<evidence type="ECO:0000259" key="14">
    <source>
        <dbReference type="PROSITE" id="PS51192"/>
    </source>
</evidence>
<feature type="region of interest" description="Disordered" evidence="12">
    <location>
        <begin position="286"/>
        <end position="319"/>
    </location>
</feature>
<reference evidence="16" key="1">
    <citation type="submission" date="2015-04" db="UniProtKB">
        <authorList>
            <consortium name="EnsemblPlants"/>
        </authorList>
    </citation>
    <scope>IDENTIFICATION</scope>
</reference>
<dbReference type="InterPro" id="IPR001650">
    <property type="entry name" value="Helicase_C-like"/>
</dbReference>
<accession>A0A0D9YT17</accession>
<dbReference type="InterPro" id="IPR049730">
    <property type="entry name" value="SNF2/RAD54-like_C"/>
</dbReference>
<keyword evidence="4" id="KW-0547">Nucleotide-binding</keyword>
<evidence type="ECO:0000256" key="3">
    <source>
        <dbReference type="ARBA" id="ARBA00022723"/>
    </source>
</evidence>
<keyword evidence="17" id="KW-1185">Reference proteome</keyword>
<dbReference type="SMART" id="SM00184">
    <property type="entry name" value="RING"/>
    <property type="match status" value="1"/>
</dbReference>
<dbReference type="InterPro" id="IPR013083">
    <property type="entry name" value="Znf_RING/FYVE/PHD"/>
</dbReference>
<dbReference type="AlphaFoldDB" id="A0A0D9YT17"/>
<evidence type="ECO:0000256" key="9">
    <source>
        <dbReference type="ARBA" id="ARBA00022840"/>
    </source>
</evidence>
<dbReference type="SUPFAM" id="SSF52540">
    <property type="entry name" value="P-loop containing nucleoside triphosphate hydrolases"/>
    <property type="match status" value="2"/>
</dbReference>
<keyword evidence="7" id="KW-0347">Helicase</keyword>
<dbReference type="GO" id="GO:0005524">
    <property type="term" value="F:ATP binding"/>
    <property type="evidence" value="ECO:0007669"/>
    <property type="project" value="UniProtKB-KW"/>
</dbReference>
<dbReference type="InterPro" id="IPR001841">
    <property type="entry name" value="Znf_RING"/>
</dbReference>
<dbReference type="eggNOG" id="KOG1001">
    <property type="taxonomic scope" value="Eukaryota"/>
</dbReference>
<dbReference type="SMART" id="SM00490">
    <property type="entry name" value="HELICc"/>
    <property type="match status" value="1"/>
</dbReference>
<evidence type="ECO:0000256" key="1">
    <source>
        <dbReference type="ARBA" id="ARBA00004123"/>
    </source>
</evidence>
<dbReference type="GO" id="GO:0016818">
    <property type="term" value="F:hydrolase activity, acting on acid anhydrides, in phosphorus-containing anhydrides"/>
    <property type="evidence" value="ECO:0007669"/>
    <property type="project" value="InterPro"/>
</dbReference>
<feature type="domain" description="Helicase ATP-binding" evidence="14">
    <location>
        <begin position="408"/>
        <end position="623"/>
    </location>
</feature>
<evidence type="ECO:0000256" key="2">
    <source>
        <dbReference type="ARBA" id="ARBA00008438"/>
    </source>
</evidence>
<dbReference type="Gramene" id="OGLUM02G19060.1">
    <property type="protein sequence ID" value="OGLUM02G19060.1"/>
    <property type="gene ID" value="OGLUM02G19060"/>
</dbReference>
<dbReference type="CDD" id="cd16449">
    <property type="entry name" value="RING-HC"/>
    <property type="match status" value="1"/>
</dbReference>
<dbReference type="CDD" id="cd18008">
    <property type="entry name" value="DEXDc_SHPRH-like"/>
    <property type="match status" value="1"/>
</dbReference>
<keyword evidence="9" id="KW-0067">ATP-binding</keyword>
<dbReference type="InterPro" id="IPR056450">
    <property type="entry name" value="UBA_RAD5A"/>
</dbReference>
<dbReference type="GO" id="GO:0004386">
    <property type="term" value="F:helicase activity"/>
    <property type="evidence" value="ECO:0007669"/>
    <property type="project" value="UniProtKB-KW"/>
</dbReference>
<dbReference type="Proteomes" id="UP000026961">
    <property type="component" value="Chromosome 2"/>
</dbReference>
<dbReference type="InterPro" id="IPR014905">
    <property type="entry name" value="HIRAN"/>
</dbReference>
<feature type="compositionally biased region" description="Pro residues" evidence="12">
    <location>
        <begin position="50"/>
        <end position="69"/>
    </location>
</feature>
<evidence type="ECO:0000256" key="6">
    <source>
        <dbReference type="ARBA" id="ARBA00022801"/>
    </source>
</evidence>
<dbReference type="GO" id="GO:0003676">
    <property type="term" value="F:nucleic acid binding"/>
    <property type="evidence" value="ECO:0007669"/>
    <property type="project" value="InterPro"/>
</dbReference>
<keyword evidence="3" id="KW-0479">Metal-binding</keyword>
<dbReference type="Pfam" id="PF13920">
    <property type="entry name" value="zf-C3HC4_3"/>
    <property type="match status" value="1"/>
</dbReference>
<dbReference type="STRING" id="40148.A0A0D9YT17"/>
<feature type="region of interest" description="Disordered" evidence="12">
    <location>
        <begin position="40"/>
        <end position="115"/>
    </location>
</feature>
<feature type="compositionally biased region" description="Basic and acidic residues" evidence="12">
    <location>
        <begin position="1"/>
        <end position="10"/>
    </location>
</feature>
<dbReference type="PANTHER" id="PTHR45626:SF45">
    <property type="entry name" value="DNA REPAIR PROTEIN RAD5A"/>
    <property type="match status" value="1"/>
</dbReference>
<keyword evidence="8" id="KW-0862">Zinc</keyword>
<dbReference type="InterPro" id="IPR050628">
    <property type="entry name" value="SNF2_RAD54_helicase_TF"/>
</dbReference>
<dbReference type="PROSITE" id="PS51192">
    <property type="entry name" value="HELICASE_ATP_BIND_1"/>
    <property type="match status" value="1"/>
</dbReference>
<evidence type="ECO:0000313" key="16">
    <source>
        <dbReference type="EnsemblPlants" id="OGLUM02G19060.1"/>
    </source>
</evidence>
<dbReference type="SMART" id="SM00487">
    <property type="entry name" value="DEXDc"/>
    <property type="match status" value="1"/>
</dbReference>
<feature type="domain" description="Helicase C-terminal" evidence="15">
    <location>
        <begin position="825"/>
        <end position="987"/>
    </location>
</feature>
<dbReference type="Gene3D" id="3.40.50.10810">
    <property type="entry name" value="Tandem AAA-ATPase domain"/>
    <property type="match status" value="1"/>
</dbReference>
<dbReference type="Pfam" id="PF24559">
    <property type="entry name" value="UBA_RAD5A"/>
    <property type="match status" value="1"/>
</dbReference>
<feature type="region of interest" description="Disordered" evidence="12">
    <location>
        <begin position="1"/>
        <end position="24"/>
    </location>
</feature>
<keyword evidence="5 11" id="KW-0863">Zinc-finger</keyword>
<sequence>MGKERGREEQVATVRAVLGDGTPEMDIIRALHMAGDDPTRAINILLDFPHGPPPPPPPSPSPSPSPPAGKPTKPHPESTPPTKTPARSKPAAAAAEKPRPSVAPESTNGGGGGGEHWWLVGSVEMAGLSTCKGRRVASGDAVTFSFPNSPVAAAAGGKSRSGRPALVSCSSEIMRFSTPRHGEVGRIPNEWARCLLPLLKEGKIKIDGVCKSAPEVLSIMDTVLLSVSVYINSSMFHGQKQSTPKAARAATEDSTFHPLPALFKLTGLSPFKKAAFTPEDLYSRKRPLETKSSAPATKLTTEKLRLSSDGNEDDHAERIVSDSELDDIIGISDSSALEERDPPDVLQCDLRPYQKQALYWMMQLEKGSSSQDAATTLHPCWEAYKLEDKRELVLYLNVFSGDATAEFPSTLQLARGGILADAMGLGKTIMTIALLLADSSKGCITTQHSTHICEASGLGELPIQPHDDVKKLAIPFSFSKLRKPKTPLIAGGNLIVCPMTLLGQWKAEIEAHATPGSVSIYVHYGQNRPKEANLIGQSDIVLTTYGVLSSEFSNENSTESGGLYSIHWFRVVLDEAHMIKSPKSLISLAAAALTADRRWCLTGTPIQNNLEDIYSLFRFLRVEPWRNWSLPILILPPANIEVKYCDLSETEKDFYDALFRRSKVKFDQFVEQGRVLHNYASILELLLRLRQCCDHPFLVLSRGDTQEFADLNKLAKRFLHGGNGAVNGDSSLPSRAYIEEVVQELQKGEGECPICLEAFEDAVLTPCAHRLCRECLLSSWRSASAGLCPVCRKSMSKQDLITAPTDNRFQIDVEKNWVESSKISFLLQELEVLRTSGAKSIIFSQWTAFLDLLQIPLSRHNFSFARLDGTLNLQQREKVIKEFSEDKSILVLLMSLKAGGVGINLTAASNAFVMDPWWNPAVEEQAIMRIHRIGQTKSVSIKRFIVKGTVEERMEAVQARKQRMISGALTDQEVRSARIEELKMLFS</sequence>
<dbReference type="SUPFAM" id="SSF57850">
    <property type="entry name" value="RING/U-box"/>
    <property type="match status" value="1"/>
</dbReference>
<evidence type="ECO:0000256" key="10">
    <source>
        <dbReference type="ARBA" id="ARBA00023242"/>
    </source>
</evidence>
<dbReference type="Pfam" id="PF00176">
    <property type="entry name" value="SNF2-rel_dom"/>
    <property type="match status" value="1"/>
</dbReference>
<dbReference type="InterPro" id="IPR038718">
    <property type="entry name" value="SNF2-like_sf"/>
</dbReference>
<dbReference type="PANTHER" id="PTHR45626">
    <property type="entry name" value="TRANSCRIPTION TERMINATION FACTOR 2-RELATED"/>
    <property type="match status" value="1"/>
</dbReference>
<evidence type="ECO:0000259" key="15">
    <source>
        <dbReference type="PROSITE" id="PS51194"/>
    </source>
</evidence>
<keyword evidence="10" id="KW-0539">Nucleus</keyword>
<organism evidence="16">
    <name type="scientific">Oryza glumipatula</name>
    <dbReference type="NCBI Taxonomy" id="40148"/>
    <lineage>
        <taxon>Eukaryota</taxon>
        <taxon>Viridiplantae</taxon>
        <taxon>Streptophyta</taxon>
        <taxon>Embryophyta</taxon>
        <taxon>Tracheophyta</taxon>
        <taxon>Spermatophyta</taxon>
        <taxon>Magnoliopsida</taxon>
        <taxon>Liliopsida</taxon>
        <taxon>Poales</taxon>
        <taxon>Poaceae</taxon>
        <taxon>BOP clade</taxon>
        <taxon>Oryzoideae</taxon>
        <taxon>Oryzeae</taxon>
        <taxon>Oryzinae</taxon>
        <taxon>Oryza</taxon>
    </lineage>
</organism>
<dbReference type="HOGENOM" id="CLU_000315_2_5_1"/>
<evidence type="ECO:0000259" key="13">
    <source>
        <dbReference type="PROSITE" id="PS50089"/>
    </source>
</evidence>
<dbReference type="PROSITE" id="PS50089">
    <property type="entry name" value="ZF_RING_2"/>
    <property type="match status" value="1"/>
</dbReference>
<dbReference type="GO" id="GO:0045003">
    <property type="term" value="P:double-strand break repair via synthesis-dependent strand annealing"/>
    <property type="evidence" value="ECO:0007669"/>
    <property type="project" value="EnsemblPlants"/>
</dbReference>
<dbReference type="InterPro" id="IPR027417">
    <property type="entry name" value="P-loop_NTPase"/>
</dbReference>
<reference evidence="16" key="2">
    <citation type="submission" date="2018-05" db="EMBL/GenBank/DDBJ databases">
        <title>OgluRS3 (Oryza glumaepatula Reference Sequence Version 3).</title>
        <authorList>
            <person name="Zhang J."/>
            <person name="Kudrna D."/>
            <person name="Lee S."/>
            <person name="Talag J."/>
            <person name="Welchert J."/>
            <person name="Wing R.A."/>
        </authorList>
    </citation>
    <scope>NUCLEOTIDE SEQUENCE [LARGE SCALE GENOMIC DNA]</scope>
</reference>
<dbReference type="GO" id="GO:0009294">
    <property type="term" value="P:DNA-mediated transformation"/>
    <property type="evidence" value="ECO:0007669"/>
    <property type="project" value="EnsemblPlants"/>
</dbReference>
<name>A0A0D9YT17_9ORYZ</name>
<dbReference type="SMART" id="SM00910">
    <property type="entry name" value="HIRAN"/>
    <property type="match status" value="1"/>
</dbReference>
<evidence type="ECO:0000256" key="7">
    <source>
        <dbReference type="ARBA" id="ARBA00022806"/>
    </source>
</evidence>
<dbReference type="PROSITE" id="PS51194">
    <property type="entry name" value="HELICASE_CTER"/>
    <property type="match status" value="1"/>
</dbReference>
<evidence type="ECO:0000256" key="11">
    <source>
        <dbReference type="PROSITE-ProRule" id="PRU00175"/>
    </source>
</evidence>
<comment type="similarity">
    <text evidence="2">Belongs to the SNF2/RAD54 helicase family. RAD16 subfamily.</text>
</comment>
<dbReference type="PROSITE" id="PS00518">
    <property type="entry name" value="ZF_RING_1"/>
    <property type="match status" value="1"/>
</dbReference>
<keyword evidence="6" id="KW-0378">Hydrolase</keyword>
<dbReference type="InterPro" id="IPR017907">
    <property type="entry name" value="Znf_RING_CS"/>
</dbReference>
<dbReference type="GO" id="GO:0008270">
    <property type="term" value="F:zinc ion binding"/>
    <property type="evidence" value="ECO:0007669"/>
    <property type="project" value="UniProtKB-KW"/>
</dbReference>